<dbReference type="EMBL" id="BLAB01000002">
    <property type="protein sequence ID" value="GER94934.1"/>
    <property type="molecule type" value="Genomic_DNA"/>
</dbReference>
<protein>
    <submittedName>
        <fullName evidence="3">Uncharacterized protein</fullName>
    </submittedName>
</protein>
<evidence type="ECO:0000313" key="4">
    <source>
        <dbReference type="EMBL" id="GER94934.1"/>
    </source>
</evidence>
<evidence type="ECO:0000256" key="1">
    <source>
        <dbReference type="SAM" id="MobiDB-lite"/>
    </source>
</evidence>
<evidence type="ECO:0000313" key="3">
    <source>
        <dbReference type="EMBL" id="GER94889.1"/>
    </source>
</evidence>
<sequence length="52" mass="5990">MRCPDCAFNGLNSHMACKLDNPCKTPPHPLKSKHIDKERGMKEDEENRSNQH</sequence>
<feature type="compositionally biased region" description="Basic and acidic residues" evidence="1">
    <location>
        <begin position="33"/>
        <end position="52"/>
    </location>
</feature>
<dbReference type="EMBL" id="BLAB01000001">
    <property type="protein sequence ID" value="GER94889.1"/>
    <property type="molecule type" value="Genomic_DNA"/>
</dbReference>
<organism evidence="3">
    <name type="scientific">hot springs metagenome</name>
    <dbReference type="NCBI Taxonomy" id="433727"/>
    <lineage>
        <taxon>unclassified sequences</taxon>
        <taxon>metagenomes</taxon>
        <taxon>ecological metagenomes</taxon>
    </lineage>
</organism>
<name>A0A5J4L9Y5_9ZZZZ</name>
<reference evidence="3" key="1">
    <citation type="submission" date="2019-10" db="EMBL/GenBank/DDBJ databases">
        <title>Metagenomic sequencing of thiosulfate-disproportionating enrichment culture.</title>
        <authorList>
            <person name="Umezawa K."/>
            <person name="Kojima H."/>
            <person name="Fukui M."/>
        </authorList>
    </citation>
    <scope>NUCLEOTIDE SEQUENCE</scope>
    <source>
        <strain evidence="3">45J</strain>
    </source>
</reference>
<accession>A0A5J4L9Y5</accession>
<comment type="caution">
    <text evidence="3">The sequence shown here is derived from an EMBL/GenBank/DDBJ whole genome shotgun (WGS) entry which is preliminary data.</text>
</comment>
<proteinExistence type="predicted"/>
<dbReference type="EMBL" id="BLAB01000001">
    <property type="protein sequence ID" value="GER92300.1"/>
    <property type="molecule type" value="Genomic_DNA"/>
</dbReference>
<evidence type="ECO:0000313" key="2">
    <source>
        <dbReference type="EMBL" id="GER92300.1"/>
    </source>
</evidence>
<dbReference type="AlphaFoldDB" id="A0A5J4L9Y5"/>
<feature type="region of interest" description="Disordered" evidence="1">
    <location>
        <begin position="19"/>
        <end position="52"/>
    </location>
</feature>
<gene>
    <name evidence="2" type="ORF">A45J_0015</name>
    <name evidence="3" type="ORF">A45J_2655</name>
    <name evidence="4" type="ORF">A45J_2700</name>
</gene>